<dbReference type="Gene3D" id="1.20.1250.20">
    <property type="entry name" value="MFS general substrate transporter like domains"/>
    <property type="match status" value="1"/>
</dbReference>
<evidence type="ECO:0000256" key="1">
    <source>
        <dbReference type="ARBA" id="ARBA00022692"/>
    </source>
</evidence>
<organism evidence="6 7">
    <name type="scientific">Vannielia litorea</name>
    <dbReference type="NCBI Taxonomy" id="1217970"/>
    <lineage>
        <taxon>Bacteria</taxon>
        <taxon>Pseudomonadati</taxon>
        <taxon>Pseudomonadota</taxon>
        <taxon>Alphaproteobacteria</taxon>
        <taxon>Rhodobacterales</taxon>
        <taxon>Paracoccaceae</taxon>
        <taxon>Vannielia</taxon>
    </lineage>
</organism>
<dbReference type="AlphaFoldDB" id="A0A1N6FF60"/>
<dbReference type="EMBL" id="FSRL01000001">
    <property type="protein sequence ID" value="SIN93902.1"/>
    <property type="molecule type" value="Genomic_DNA"/>
</dbReference>
<dbReference type="Proteomes" id="UP000184932">
    <property type="component" value="Unassembled WGS sequence"/>
</dbReference>
<dbReference type="InterPro" id="IPR020846">
    <property type="entry name" value="MFS_dom"/>
</dbReference>
<feature type="transmembrane region" description="Helical" evidence="4">
    <location>
        <begin position="312"/>
        <end position="336"/>
    </location>
</feature>
<protein>
    <submittedName>
        <fullName evidence="6">Predicted arabinose efflux permease, MFS family</fullName>
    </submittedName>
</protein>
<dbReference type="PANTHER" id="PTHR23534">
    <property type="entry name" value="MFS PERMEASE"/>
    <property type="match status" value="1"/>
</dbReference>
<evidence type="ECO:0000256" key="2">
    <source>
        <dbReference type="ARBA" id="ARBA00022989"/>
    </source>
</evidence>
<evidence type="ECO:0000256" key="3">
    <source>
        <dbReference type="ARBA" id="ARBA00023136"/>
    </source>
</evidence>
<keyword evidence="7" id="KW-1185">Reference proteome</keyword>
<feature type="transmembrane region" description="Helical" evidence="4">
    <location>
        <begin position="348"/>
        <end position="368"/>
    </location>
</feature>
<feature type="transmembrane region" description="Helical" evidence="4">
    <location>
        <begin position="48"/>
        <end position="72"/>
    </location>
</feature>
<feature type="transmembrane region" description="Helical" evidence="4">
    <location>
        <begin position="144"/>
        <end position="163"/>
    </location>
</feature>
<gene>
    <name evidence="6" type="ORF">SAMN05444002_1625</name>
</gene>
<dbReference type="Pfam" id="PF07690">
    <property type="entry name" value="MFS_1"/>
    <property type="match status" value="1"/>
</dbReference>
<reference evidence="7" key="1">
    <citation type="submission" date="2016-11" db="EMBL/GenBank/DDBJ databases">
        <authorList>
            <person name="Varghese N."/>
            <person name="Submissions S."/>
        </authorList>
    </citation>
    <scope>NUCLEOTIDE SEQUENCE [LARGE SCALE GENOMIC DNA]</scope>
    <source>
        <strain evidence="7">DSM 29440</strain>
    </source>
</reference>
<accession>A0A1N6FF60</accession>
<evidence type="ECO:0000259" key="5">
    <source>
        <dbReference type="PROSITE" id="PS50850"/>
    </source>
</evidence>
<evidence type="ECO:0000256" key="4">
    <source>
        <dbReference type="SAM" id="Phobius"/>
    </source>
</evidence>
<dbReference type="SUPFAM" id="SSF103473">
    <property type="entry name" value="MFS general substrate transporter"/>
    <property type="match status" value="1"/>
</dbReference>
<feature type="transmembrane region" description="Helical" evidence="4">
    <location>
        <begin position="169"/>
        <end position="195"/>
    </location>
</feature>
<evidence type="ECO:0000313" key="7">
    <source>
        <dbReference type="Proteomes" id="UP000184932"/>
    </source>
</evidence>
<dbReference type="OrthoDB" id="8558006at2"/>
<evidence type="ECO:0000313" key="6">
    <source>
        <dbReference type="EMBL" id="SIN93902.1"/>
    </source>
</evidence>
<dbReference type="InterPro" id="IPR036259">
    <property type="entry name" value="MFS_trans_sf"/>
</dbReference>
<feature type="transmembrane region" description="Helical" evidence="4">
    <location>
        <begin position="222"/>
        <end position="240"/>
    </location>
</feature>
<feature type="transmembrane region" description="Helical" evidence="4">
    <location>
        <begin position="84"/>
        <end position="104"/>
    </location>
</feature>
<dbReference type="PROSITE" id="PS50850">
    <property type="entry name" value="MFS"/>
    <property type="match status" value="1"/>
</dbReference>
<keyword evidence="2 4" id="KW-1133">Transmembrane helix</keyword>
<feature type="transmembrane region" description="Helical" evidence="4">
    <location>
        <begin position="287"/>
        <end position="306"/>
    </location>
</feature>
<dbReference type="GO" id="GO:0022857">
    <property type="term" value="F:transmembrane transporter activity"/>
    <property type="evidence" value="ECO:0007669"/>
    <property type="project" value="InterPro"/>
</dbReference>
<feature type="transmembrane region" description="Helical" evidence="4">
    <location>
        <begin position="110"/>
        <end position="132"/>
    </location>
</feature>
<feature type="transmembrane region" description="Helical" evidence="4">
    <location>
        <begin position="20"/>
        <end position="42"/>
    </location>
</feature>
<keyword evidence="3 4" id="KW-0472">Membrane</keyword>
<proteinExistence type="predicted"/>
<feature type="domain" description="Major facilitator superfamily (MFS) profile" evidence="5">
    <location>
        <begin position="221"/>
        <end position="407"/>
    </location>
</feature>
<dbReference type="RefSeq" id="WP_074255671.1">
    <property type="nucleotide sequence ID" value="NZ_FSRL01000001.1"/>
</dbReference>
<keyword evidence="1 4" id="KW-0812">Transmembrane</keyword>
<dbReference type="PANTHER" id="PTHR23534:SF1">
    <property type="entry name" value="MAJOR FACILITATOR SUPERFAMILY PROTEIN"/>
    <property type="match status" value="1"/>
</dbReference>
<name>A0A1N6FF60_9RHOB</name>
<dbReference type="InterPro" id="IPR011701">
    <property type="entry name" value="MFS"/>
</dbReference>
<feature type="transmembrane region" description="Helical" evidence="4">
    <location>
        <begin position="260"/>
        <end position="280"/>
    </location>
</feature>
<feature type="transmembrane region" description="Helical" evidence="4">
    <location>
        <begin position="380"/>
        <end position="402"/>
    </location>
</feature>
<sequence length="407" mass="42009">MTTAETSPAADDSKARRNVAVLVAAQAILGSQMPMIFTIGGLAGQSLAPNICFATLPISLIVLGSMLSATPLSALMQRYGRRAGFWAGTLGGAIGGAIGAWGLYTQNFYLFLLGSLFTGIYMSAQGFYRFAAADTASDAFRPKAISYVMAGGLASAILGPQIVKLTAQAYVIPFLGTYAAVIAVNVLGSLLFLFIDIPRPPVPPHDAPRGRSRMELLRTPRIAVAVICGMVSYALMNLVMTSTPLAVVGCGFDTGDAADVVTAHVLAMFAPSFFTGHLIARFGVEKIMATGLVILAGAGAVGLSGVDLEQFFVALVLLGLGWNFGFIGATSMLAGAHAPHERGRMQGLNDLIVFGGVTVASLASGGLMNCSGGSAQAGWTAVNLAMAPFLALAGGALIWLVLRPKEA</sequence>
<dbReference type="STRING" id="1217970.SAMN05444002_1625"/>